<feature type="non-terminal residue" evidence="1">
    <location>
        <position position="1"/>
    </location>
</feature>
<reference evidence="1" key="1">
    <citation type="submission" date="2018-05" db="EMBL/GenBank/DDBJ databases">
        <authorList>
            <person name="Lanie J.A."/>
            <person name="Ng W.-L."/>
            <person name="Kazmierczak K.M."/>
            <person name="Andrzejewski T.M."/>
            <person name="Davidsen T.M."/>
            <person name="Wayne K.J."/>
            <person name="Tettelin H."/>
            <person name="Glass J.I."/>
            <person name="Rusch D."/>
            <person name="Podicherti R."/>
            <person name="Tsui H.-C.T."/>
            <person name="Winkler M.E."/>
        </authorList>
    </citation>
    <scope>NUCLEOTIDE SEQUENCE</scope>
</reference>
<name>A0A382DGC2_9ZZZZ</name>
<evidence type="ECO:0000313" key="1">
    <source>
        <dbReference type="EMBL" id="SVB37112.1"/>
    </source>
</evidence>
<protein>
    <submittedName>
        <fullName evidence="1">Uncharacterized protein</fullName>
    </submittedName>
</protein>
<accession>A0A382DGC2</accession>
<dbReference type="AlphaFoldDB" id="A0A382DGC2"/>
<gene>
    <name evidence="1" type="ORF">METZ01_LOCUS189966</name>
</gene>
<organism evidence="1">
    <name type="scientific">marine metagenome</name>
    <dbReference type="NCBI Taxonomy" id="408172"/>
    <lineage>
        <taxon>unclassified sequences</taxon>
        <taxon>metagenomes</taxon>
        <taxon>ecological metagenomes</taxon>
    </lineage>
</organism>
<dbReference type="EMBL" id="UINC01039114">
    <property type="protein sequence ID" value="SVB37112.1"/>
    <property type="molecule type" value="Genomic_DNA"/>
</dbReference>
<proteinExistence type="predicted"/>
<sequence>IYHLSVSLVISKQFDVAGHPRIFRYLSRLFNG</sequence>